<evidence type="ECO:0000313" key="3">
    <source>
        <dbReference type="Proteomes" id="UP000185766"/>
    </source>
</evidence>
<accession>A0A1H7H4U1</accession>
<name>A0A1H7H4U1_9GAMM</name>
<organism evidence="2 3">
    <name type="scientific">Atopomonas hussainii</name>
    <dbReference type="NCBI Taxonomy" id="1429083"/>
    <lineage>
        <taxon>Bacteria</taxon>
        <taxon>Pseudomonadati</taxon>
        <taxon>Pseudomonadota</taxon>
        <taxon>Gammaproteobacteria</taxon>
        <taxon>Pseudomonadales</taxon>
        <taxon>Pseudomonadaceae</taxon>
        <taxon>Atopomonas</taxon>
    </lineage>
</organism>
<dbReference type="STRING" id="1429083.GCA_001885685_01920"/>
<sequence length="97" mass="10856">MQDHFGSTARLAFRQPARWPWQLLAALGHLCIALCALLLLLELAWQLSPEQLPSSLAPAGALAALSLSPLLLGYWLRRIAKRRLEQLPTLTLARHLR</sequence>
<dbReference type="RefSeq" id="WP_074864869.1">
    <property type="nucleotide sequence ID" value="NZ_FOAS01000002.1"/>
</dbReference>
<evidence type="ECO:0000313" key="2">
    <source>
        <dbReference type="EMBL" id="SEK43990.1"/>
    </source>
</evidence>
<dbReference type="Proteomes" id="UP000185766">
    <property type="component" value="Unassembled WGS sequence"/>
</dbReference>
<gene>
    <name evidence="2" type="ORF">SAMN05216214_102250</name>
</gene>
<keyword evidence="1" id="KW-0472">Membrane</keyword>
<keyword evidence="1" id="KW-1133">Transmembrane helix</keyword>
<feature type="transmembrane region" description="Helical" evidence="1">
    <location>
        <begin position="56"/>
        <end position="76"/>
    </location>
</feature>
<evidence type="ECO:0000256" key="1">
    <source>
        <dbReference type="SAM" id="Phobius"/>
    </source>
</evidence>
<dbReference type="AlphaFoldDB" id="A0A1H7H4U1"/>
<protein>
    <submittedName>
        <fullName evidence="2">Uncharacterized protein</fullName>
    </submittedName>
</protein>
<reference evidence="2 3" key="1">
    <citation type="submission" date="2016-10" db="EMBL/GenBank/DDBJ databases">
        <authorList>
            <person name="de Groot N.N."/>
        </authorList>
    </citation>
    <scope>NUCLEOTIDE SEQUENCE [LARGE SCALE GENOMIC DNA]</scope>
    <source>
        <strain evidence="2 3">JCM 19513</strain>
    </source>
</reference>
<keyword evidence="1" id="KW-0812">Transmembrane</keyword>
<feature type="transmembrane region" description="Helical" evidence="1">
    <location>
        <begin position="21"/>
        <end position="44"/>
    </location>
</feature>
<dbReference type="EMBL" id="FOAS01000002">
    <property type="protein sequence ID" value="SEK43990.1"/>
    <property type="molecule type" value="Genomic_DNA"/>
</dbReference>
<proteinExistence type="predicted"/>
<keyword evidence="3" id="KW-1185">Reference proteome</keyword>